<feature type="signal peptide" evidence="1">
    <location>
        <begin position="1"/>
        <end position="24"/>
    </location>
</feature>
<evidence type="ECO:0000313" key="3">
    <source>
        <dbReference type="EMBL" id="NKN33331.1"/>
    </source>
</evidence>
<comment type="caution">
    <text evidence="3">The sequence shown here is derived from an EMBL/GenBank/DDBJ whole genome shotgun (WGS) entry which is preliminary data.</text>
</comment>
<dbReference type="EMBL" id="JAAXKX010000010">
    <property type="protein sequence ID" value="NKN33331.1"/>
    <property type="molecule type" value="Genomic_DNA"/>
</dbReference>
<dbReference type="RefSeq" id="WP_168668772.1">
    <property type="nucleotide sequence ID" value="NZ_JAAXKX010000010.1"/>
</dbReference>
<gene>
    <name evidence="3" type="ORF">HF203_08865</name>
</gene>
<sequence length="189" mass="20394">MSRPSSRLVSLLTLGVLTTTPLLAQPPAAPGVIPDAAEICLPNRAQTTPSADFTLIEEGQAVRHQPTGLDWQRCALGQRWDGRDCVGRPGSWSWRAAEALVAQRDDGWRLPRADELTTIVERCHPGPAVNPQVFPNTPGLIFWTSSGDTGGLDRAWAVSFFAGSRYRMSKEQEGAIRLVREAPAGAAAP</sequence>
<protein>
    <submittedName>
        <fullName evidence="3">DUF1566 domain-containing protein</fullName>
    </submittedName>
</protein>
<keyword evidence="4" id="KW-1185">Reference proteome</keyword>
<dbReference type="PANTHER" id="PTHR35812:SF1">
    <property type="entry name" value="LIPOPROTEIN"/>
    <property type="match status" value="1"/>
</dbReference>
<evidence type="ECO:0000259" key="2">
    <source>
        <dbReference type="Pfam" id="PF07603"/>
    </source>
</evidence>
<proteinExistence type="predicted"/>
<evidence type="ECO:0000313" key="4">
    <source>
        <dbReference type="Proteomes" id="UP000740754"/>
    </source>
</evidence>
<dbReference type="Proteomes" id="UP000740754">
    <property type="component" value="Unassembled WGS sequence"/>
</dbReference>
<name>A0ABX1I833_9GAMM</name>
<evidence type="ECO:0000256" key="1">
    <source>
        <dbReference type="SAM" id="SignalP"/>
    </source>
</evidence>
<accession>A0ABX1I833</accession>
<dbReference type="InterPro" id="IPR011460">
    <property type="entry name" value="Lcl_C"/>
</dbReference>
<reference evidence="3 4" key="1">
    <citation type="submission" date="2020-04" db="EMBL/GenBank/DDBJ databases">
        <title>Draft Whole-Genome sequence of Marichromatium bheemlicum DSM 18632, type strain.</title>
        <authorList>
            <person name="Kyndt J.A."/>
            <person name="Meyer T.E."/>
        </authorList>
    </citation>
    <scope>NUCLEOTIDE SEQUENCE [LARGE SCALE GENOMIC DNA]</scope>
    <source>
        <strain evidence="3 4">DSM 18632</strain>
    </source>
</reference>
<feature type="domain" description="Lcl C-terminal" evidence="2">
    <location>
        <begin position="61"/>
        <end position="180"/>
    </location>
</feature>
<keyword evidence="1" id="KW-0732">Signal</keyword>
<dbReference type="Pfam" id="PF07603">
    <property type="entry name" value="Lcl_C"/>
    <property type="match status" value="1"/>
</dbReference>
<feature type="chain" id="PRO_5045775191" evidence="1">
    <location>
        <begin position="25"/>
        <end position="189"/>
    </location>
</feature>
<organism evidence="3 4">
    <name type="scientific">Marichromatium bheemlicum</name>
    <dbReference type="NCBI Taxonomy" id="365339"/>
    <lineage>
        <taxon>Bacteria</taxon>
        <taxon>Pseudomonadati</taxon>
        <taxon>Pseudomonadota</taxon>
        <taxon>Gammaproteobacteria</taxon>
        <taxon>Chromatiales</taxon>
        <taxon>Chromatiaceae</taxon>
        <taxon>Marichromatium</taxon>
    </lineage>
</organism>
<dbReference type="PANTHER" id="PTHR35812">
    <property type="entry name" value="LIPOPROTEIN"/>
    <property type="match status" value="1"/>
</dbReference>